<dbReference type="Gene3D" id="3.40.1010.10">
    <property type="entry name" value="Cobalt-precorrin-4 Transmethylase, Domain 1"/>
    <property type="match status" value="1"/>
</dbReference>
<dbReference type="PROSITE" id="PS50088">
    <property type="entry name" value="ANK_REPEAT"/>
    <property type="match status" value="1"/>
</dbReference>
<keyword evidence="7" id="KW-0949">S-adenosyl-L-methionine</keyword>
<dbReference type="GO" id="GO:0032259">
    <property type="term" value="P:methylation"/>
    <property type="evidence" value="ECO:0007669"/>
    <property type="project" value="UniProtKB-KW"/>
</dbReference>
<dbReference type="PROSITE" id="PS50297">
    <property type="entry name" value="ANK_REP_REGION"/>
    <property type="match status" value="1"/>
</dbReference>
<dbReference type="Gene3D" id="1.25.40.20">
    <property type="entry name" value="Ankyrin repeat-containing domain"/>
    <property type="match status" value="1"/>
</dbReference>
<dbReference type="Proteomes" id="UP001642464">
    <property type="component" value="Unassembled WGS sequence"/>
</dbReference>
<dbReference type="PANTHER" id="PTHR10882">
    <property type="entry name" value="DIPHTHINE SYNTHASE"/>
    <property type="match status" value="1"/>
</dbReference>
<keyword evidence="9" id="KW-0040">ANK repeat</keyword>
<dbReference type="SUPFAM" id="SSF53790">
    <property type="entry name" value="Tetrapyrrole methylase"/>
    <property type="match status" value="1"/>
</dbReference>
<keyword evidence="5 13" id="KW-0489">Methyltransferase</keyword>
<organism evidence="13 14">
    <name type="scientific">Durusdinium trenchii</name>
    <dbReference type="NCBI Taxonomy" id="1381693"/>
    <lineage>
        <taxon>Eukaryota</taxon>
        <taxon>Sar</taxon>
        <taxon>Alveolata</taxon>
        <taxon>Dinophyceae</taxon>
        <taxon>Suessiales</taxon>
        <taxon>Symbiodiniaceae</taxon>
        <taxon>Durusdinium</taxon>
    </lineage>
</organism>
<evidence type="ECO:0000313" key="13">
    <source>
        <dbReference type="EMBL" id="CAK9090904.1"/>
    </source>
</evidence>
<gene>
    <name evidence="13" type="ORF">SCF082_LOCUS42858</name>
</gene>
<keyword evidence="10" id="KW-0175">Coiled coil</keyword>
<dbReference type="NCBIfam" id="TIGR00522">
    <property type="entry name" value="dph5"/>
    <property type="match status" value="1"/>
</dbReference>
<comment type="similarity">
    <text evidence="3">Belongs to the diphthine synthase family.</text>
</comment>
<dbReference type="InterPro" id="IPR036770">
    <property type="entry name" value="Ankyrin_rpt-contain_sf"/>
</dbReference>
<evidence type="ECO:0000256" key="5">
    <source>
        <dbReference type="ARBA" id="ARBA00022603"/>
    </source>
</evidence>
<dbReference type="InterPro" id="IPR004551">
    <property type="entry name" value="Dphthn_synthase"/>
</dbReference>
<feature type="compositionally biased region" description="Low complexity" evidence="11">
    <location>
        <begin position="144"/>
        <end position="160"/>
    </location>
</feature>
<keyword evidence="14" id="KW-1185">Reference proteome</keyword>
<feature type="region of interest" description="Disordered" evidence="11">
    <location>
        <begin position="898"/>
        <end position="918"/>
    </location>
</feature>
<comment type="pathway">
    <text evidence="2">Protein modification; peptidyl-diphthamide biosynthesis.</text>
</comment>
<feature type="compositionally biased region" description="Basic residues" evidence="11">
    <location>
        <begin position="191"/>
        <end position="201"/>
    </location>
</feature>
<dbReference type="InterPro" id="IPR002110">
    <property type="entry name" value="Ankyrin_rpt"/>
</dbReference>
<feature type="region of interest" description="Disordered" evidence="11">
    <location>
        <begin position="1"/>
        <end position="115"/>
    </location>
</feature>
<dbReference type="InterPro" id="IPR035996">
    <property type="entry name" value="4pyrrol_Methylase_sf"/>
</dbReference>
<reference evidence="13 14" key="1">
    <citation type="submission" date="2024-02" db="EMBL/GenBank/DDBJ databases">
        <authorList>
            <person name="Chen Y."/>
            <person name="Shah S."/>
            <person name="Dougan E. K."/>
            <person name="Thang M."/>
            <person name="Chan C."/>
        </authorList>
    </citation>
    <scope>NUCLEOTIDE SEQUENCE [LARGE SCALE GENOMIC DNA]</scope>
</reference>
<feature type="repeat" description="ANK" evidence="9">
    <location>
        <begin position="527"/>
        <end position="559"/>
    </location>
</feature>
<feature type="domain" description="Tetrapyrrole methylase" evidence="12">
    <location>
        <begin position="630"/>
        <end position="864"/>
    </location>
</feature>
<dbReference type="GO" id="GO:0008168">
    <property type="term" value="F:methyltransferase activity"/>
    <property type="evidence" value="ECO:0007669"/>
    <property type="project" value="UniProtKB-KW"/>
</dbReference>
<dbReference type="SMART" id="SM00248">
    <property type="entry name" value="ANK"/>
    <property type="match status" value="1"/>
</dbReference>
<evidence type="ECO:0000259" key="12">
    <source>
        <dbReference type="Pfam" id="PF00590"/>
    </source>
</evidence>
<protein>
    <recommendedName>
        <fullName evidence="4">diphthine methyl ester synthase</fullName>
        <ecNumber evidence="4">2.1.1.314</ecNumber>
    </recommendedName>
</protein>
<feature type="region of interest" description="Disordered" evidence="11">
    <location>
        <begin position="287"/>
        <end position="313"/>
    </location>
</feature>
<evidence type="ECO:0000256" key="6">
    <source>
        <dbReference type="ARBA" id="ARBA00022679"/>
    </source>
</evidence>
<evidence type="ECO:0000256" key="1">
    <source>
        <dbReference type="ARBA" id="ARBA00004006"/>
    </source>
</evidence>
<dbReference type="EC" id="2.1.1.314" evidence="4"/>
<evidence type="ECO:0000256" key="11">
    <source>
        <dbReference type="SAM" id="MobiDB-lite"/>
    </source>
</evidence>
<comment type="function">
    <text evidence="1">S-adenosyl-L-methionine-dependent methyltransferase that catalyzes four methylations of the modified target histidine residue in translation elongation factor 2 (EF-2), to form an intermediate called diphthine methyl ester. The four successive methylation reactions represent the second step of diphthamide biosynthesis.</text>
</comment>
<dbReference type="EMBL" id="CAXAMM010040072">
    <property type="protein sequence ID" value="CAK9090904.1"/>
    <property type="molecule type" value="Genomic_DNA"/>
</dbReference>
<evidence type="ECO:0000256" key="8">
    <source>
        <dbReference type="ARBA" id="ARBA00048752"/>
    </source>
</evidence>
<feature type="compositionally biased region" description="Basic and acidic residues" evidence="11">
    <location>
        <begin position="10"/>
        <end position="37"/>
    </location>
</feature>
<proteinExistence type="inferred from homology"/>
<accession>A0ABP0QSG2</accession>
<comment type="caution">
    <text evidence="13">The sequence shown here is derived from an EMBL/GenBank/DDBJ whole genome shotgun (WGS) entry which is preliminary data.</text>
</comment>
<evidence type="ECO:0000256" key="10">
    <source>
        <dbReference type="SAM" id="Coils"/>
    </source>
</evidence>
<feature type="coiled-coil region" evidence="10">
    <location>
        <begin position="502"/>
        <end position="529"/>
    </location>
</feature>
<feature type="compositionally biased region" description="Low complexity" evidence="11">
    <location>
        <begin position="55"/>
        <end position="66"/>
    </location>
</feature>
<sequence length="918" mass="100881">MGNSVLCCDGRNEGRDREGAWMKHLEQESRRKEREATRAAVWGQPQAGFSVSDTAASNSSSSMMSSNRKENESNNANNNLNSERIDDQAQPIKLTVRRSSLAATPSARMDDDELSESREFNRMVVQVLQQKRRHKAAEEERSRSPSPSRASSPSSLASADPARHRDHLFWRRWQRSSGDKPRHDKRDVNRSRVRKALRKALSKRDAAPAGGVADEQGGGHSFGRARQRPAVEASNTAEVEAFEERQNNFGFKAPGGAIGTARRIAVPDHLMMPGPGEHAGARTSALGTQHESGKRSMPGYSMGRSTRGRRRANAVGGSGVGYCDDGSGDLWTRAGVESHSFGRAKRGQVSETSRGSLFEACVGDYDPRIAKDERHAVVGPAPKTSSFLKLQDEIARANTFRLRPVLDCSGYGFSCDRQDHVEFGQCVAGGCSRRATWERNSGKIPDDPNYVPAAHVAVLGHRGRAETLLVLSQVDVNERDHDGRTVLHAVAAQGFTSPRSQLSKVAQVKRAAEETAQQLEVNAQDANGDTALHLAVWSEQTEVVEALLELGADPEIDNSRGESCLDLAKALHGQQKIYQLVQARIALWDLEGELAEIRREHRLEESRRRAVTRASRVLASRATTTTTQGYIIGLGLGDEKDITVNGLDAVRKCDKVFLEHYTSILGVDVDKLEAFYGKEVTLADRDLVESGSEAILADAKDRDVALLIVGDPFGATTHTDMYLRAVQEGIEVRVMHNASIMNAVGSCGLQLYNYGQTVSIPLFQGNWKPDSFYDKIASNMKDNLHTLCLLDIKVKEPNIEMLETRGKLVYDPPRYMTVKEACEQLLYIEEEVRHSGVLSRETLCVGVARIGQADQKIVSGTLNDMLEVDMGPPLHSLVLCGAVHPLEEDMLALFRHHKSDGDSVSNNTKADQQVVADD</sequence>
<name>A0ABP0QSG2_9DINO</name>
<dbReference type="InterPro" id="IPR014777">
    <property type="entry name" value="4pyrrole_Mease_sub1"/>
</dbReference>
<evidence type="ECO:0000256" key="4">
    <source>
        <dbReference type="ARBA" id="ARBA00011927"/>
    </source>
</evidence>
<dbReference type="Pfam" id="PF00590">
    <property type="entry name" value="TP_methylase"/>
    <property type="match status" value="1"/>
</dbReference>
<dbReference type="PANTHER" id="PTHR10882:SF0">
    <property type="entry name" value="DIPHTHINE METHYL ESTER SYNTHASE"/>
    <property type="match status" value="1"/>
</dbReference>
<evidence type="ECO:0000256" key="9">
    <source>
        <dbReference type="PROSITE-ProRule" id="PRU00023"/>
    </source>
</evidence>
<evidence type="ECO:0000256" key="3">
    <source>
        <dbReference type="ARBA" id="ARBA00006729"/>
    </source>
</evidence>
<feature type="compositionally biased region" description="Polar residues" evidence="11">
    <location>
        <begin position="902"/>
        <end position="911"/>
    </location>
</feature>
<dbReference type="InterPro" id="IPR014776">
    <property type="entry name" value="4pyrrole_Mease_sub2"/>
</dbReference>
<evidence type="ECO:0000313" key="14">
    <source>
        <dbReference type="Proteomes" id="UP001642464"/>
    </source>
</evidence>
<evidence type="ECO:0000256" key="2">
    <source>
        <dbReference type="ARBA" id="ARBA00005156"/>
    </source>
</evidence>
<feature type="compositionally biased region" description="Low complexity" evidence="11">
    <location>
        <begin position="73"/>
        <end position="82"/>
    </location>
</feature>
<dbReference type="Gene3D" id="3.30.950.10">
    <property type="entry name" value="Methyltransferase, Cobalt-precorrin-4 Transmethylase, Domain 2"/>
    <property type="match status" value="1"/>
</dbReference>
<dbReference type="HAMAP" id="MF_01084">
    <property type="entry name" value="Diphthine_synth"/>
    <property type="match status" value="1"/>
</dbReference>
<feature type="compositionally biased region" description="Basic and acidic residues" evidence="11">
    <location>
        <begin position="177"/>
        <end position="190"/>
    </location>
</feature>
<dbReference type="CDD" id="cd11647">
    <property type="entry name" value="DHP5_DphB"/>
    <property type="match status" value="1"/>
</dbReference>
<dbReference type="Pfam" id="PF12796">
    <property type="entry name" value="Ank_2"/>
    <property type="match status" value="1"/>
</dbReference>
<dbReference type="SUPFAM" id="SSF48403">
    <property type="entry name" value="Ankyrin repeat"/>
    <property type="match status" value="1"/>
</dbReference>
<evidence type="ECO:0000256" key="7">
    <source>
        <dbReference type="ARBA" id="ARBA00022691"/>
    </source>
</evidence>
<feature type="region of interest" description="Disordered" evidence="11">
    <location>
        <begin position="128"/>
        <end position="236"/>
    </location>
</feature>
<comment type="catalytic activity">
    <reaction evidence="8">
        <text>2-[(3S)-amino-3-carboxypropyl]-L-histidyl-[translation elongation factor 2] + 4 S-adenosyl-L-methionine = diphthine methyl ester-[translation elongation factor 2] + 4 S-adenosyl-L-homocysteine + 3 H(+)</text>
        <dbReference type="Rhea" id="RHEA:42652"/>
        <dbReference type="Rhea" id="RHEA-COMP:9749"/>
        <dbReference type="Rhea" id="RHEA-COMP:10173"/>
        <dbReference type="ChEBI" id="CHEBI:15378"/>
        <dbReference type="ChEBI" id="CHEBI:57856"/>
        <dbReference type="ChEBI" id="CHEBI:59789"/>
        <dbReference type="ChEBI" id="CHEBI:73995"/>
        <dbReference type="ChEBI" id="CHEBI:79005"/>
        <dbReference type="EC" id="2.1.1.314"/>
    </reaction>
</comment>
<dbReference type="InterPro" id="IPR000878">
    <property type="entry name" value="4pyrrol_Mease"/>
</dbReference>
<keyword evidence="6" id="KW-0808">Transferase</keyword>